<organism evidence="6 7">
    <name type="scientific">Morus notabilis</name>
    <dbReference type="NCBI Taxonomy" id="981085"/>
    <lineage>
        <taxon>Eukaryota</taxon>
        <taxon>Viridiplantae</taxon>
        <taxon>Streptophyta</taxon>
        <taxon>Embryophyta</taxon>
        <taxon>Tracheophyta</taxon>
        <taxon>Spermatophyta</taxon>
        <taxon>Magnoliopsida</taxon>
        <taxon>eudicotyledons</taxon>
        <taxon>Gunneridae</taxon>
        <taxon>Pentapetalae</taxon>
        <taxon>rosids</taxon>
        <taxon>fabids</taxon>
        <taxon>Rosales</taxon>
        <taxon>Moraceae</taxon>
        <taxon>Moreae</taxon>
        <taxon>Morus</taxon>
    </lineage>
</organism>
<dbReference type="InterPro" id="IPR001005">
    <property type="entry name" value="SANT/Myb"/>
</dbReference>
<comment type="subcellular location">
    <subcellularLocation>
        <location evidence="1">Nucleus</location>
    </subcellularLocation>
</comment>
<dbReference type="GO" id="GO:0003700">
    <property type="term" value="F:DNA-binding transcription factor activity"/>
    <property type="evidence" value="ECO:0007669"/>
    <property type="project" value="InterPro"/>
</dbReference>
<dbReference type="AlphaFoldDB" id="W9R0R4"/>
<evidence type="ECO:0000256" key="4">
    <source>
        <dbReference type="ARBA" id="ARBA00023242"/>
    </source>
</evidence>
<dbReference type="Gene3D" id="1.10.10.60">
    <property type="entry name" value="Homeodomain-like"/>
    <property type="match status" value="1"/>
</dbReference>
<dbReference type="NCBIfam" id="TIGR01557">
    <property type="entry name" value="myb_SHAQKYF"/>
    <property type="match status" value="1"/>
</dbReference>
<dbReference type="InterPro" id="IPR006447">
    <property type="entry name" value="Myb_dom_plants"/>
</dbReference>
<dbReference type="PANTHER" id="PTHR31314:SF113">
    <property type="entry name" value="MYB FAMILY TRANSCRIPTION FACTOR MPH1"/>
    <property type="match status" value="1"/>
</dbReference>
<dbReference type="GO" id="GO:0005634">
    <property type="term" value="C:nucleus"/>
    <property type="evidence" value="ECO:0007669"/>
    <property type="project" value="UniProtKB-SubCell"/>
</dbReference>
<dbReference type="InterPro" id="IPR017930">
    <property type="entry name" value="Myb_dom"/>
</dbReference>
<evidence type="ECO:0000313" key="7">
    <source>
        <dbReference type="Proteomes" id="UP000030645"/>
    </source>
</evidence>
<dbReference type="EMBL" id="KE344105">
    <property type="protein sequence ID" value="EXB53668.1"/>
    <property type="molecule type" value="Genomic_DNA"/>
</dbReference>
<evidence type="ECO:0000256" key="1">
    <source>
        <dbReference type="ARBA" id="ARBA00004123"/>
    </source>
</evidence>
<dbReference type="Pfam" id="PF00249">
    <property type="entry name" value="Myb_DNA-binding"/>
    <property type="match status" value="1"/>
</dbReference>
<dbReference type="PANTHER" id="PTHR31314">
    <property type="entry name" value="MYB FAMILY TRANSCRIPTION FACTOR PHL7-LIKE"/>
    <property type="match status" value="1"/>
</dbReference>
<evidence type="ECO:0000256" key="2">
    <source>
        <dbReference type="ARBA" id="ARBA00023015"/>
    </source>
</evidence>
<name>W9R0R4_9ROSA</name>
<proteinExistence type="predicted"/>
<keyword evidence="3" id="KW-0804">Transcription</keyword>
<feature type="domain" description="HTH myb-type" evidence="5">
    <location>
        <begin position="27"/>
        <end position="87"/>
    </location>
</feature>
<evidence type="ECO:0000259" key="5">
    <source>
        <dbReference type="PROSITE" id="PS51294"/>
    </source>
</evidence>
<dbReference type="FunFam" id="1.10.10.60:FF:000007">
    <property type="entry name" value="Two-component response regulator"/>
    <property type="match status" value="1"/>
</dbReference>
<dbReference type="InterPro" id="IPR046955">
    <property type="entry name" value="PHR1-like"/>
</dbReference>
<keyword evidence="4" id="KW-0539">Nucleus</keyword>
<accession>W9R0R4</accession>
<keyword evidence="7" id="KW-1185">Reference proteome</keyword>
<dbReference type="InterPro" id="IPR009057">
    <property type="entry name" value="Homeodomain-like_sf"/>
</dbReference>
<dbReference type="eggNOG" id="ENOG502S6PK">
    <property type="taxonomic scope" value="Eukaryota"/>
</dbReference>
<dbReference type="GO" id="GO:0003677">
    <property type="term" value="F:DNA binding"/>
    <property type="evidence" value="ECO:0007669"/>
    <property type="project" value="InterPro"/>
</dbReference>
<gene>
    <name evidence="6" type="ORF">L484_013303</name>
</gene>
<dbReference type="PROSITE" id="PS51294">
    <property type="entry name" value="HTH_MYB"/>
    <property type="match status" value="1"/>
</dbReference>
<evidence type="ECO:0000313" key="6">
    <source>
        <dbReference type="EMBL" id="EXB53668.1"/>
    </source>
</evidence>
<dbReference type="SUPFAM" id="SSF46689">
    <property type="entry name" value="Homeodomain-like"/>
    <property type="match status" value="1"/>
</dbReference>
<protein>
    <submittedName>
        <fullName evidence="6">Putative Myb family transcription factor</fullName>
    </submittedName>
</protein>
<sequence length="292" mass="33862">MYCGLHDQVETMEDAQNQRIGVRKYNKSEFPRLRWTPELQELFVDAVRSLGGKEKATPKRILQTMSVKGLKISHIKSHLQMYRSMKDRDQIDIFVRTRQYSSMKHLQEIHAQDRSRVFSTFFPQRPVGNEWMDFNHEICSQRRDGLRQTKEETSENNALQVFSTMNRALNTLLDQVPRELFAANKYAKPYGQVLNAQLIDRESRALISMVKDTHISLLNNRPKVNEKFGLHQFCALSLPYTPIIPRVEEKDVAIWQVANSRSISHSNSTCTSSDIQDVHSIQANDINLDLTI</sequence>
<dbReference type="STRING" id="981085.W9R0R4"/>
<keyword evidence="2" id="KW-0805">Transcription regulation</keyword>
<evidence type="ECO:0000256" key="3">
    <source>
        <dbReference type="ARBA" id="ARBA00023163"/>
    </source>
</evidence>
<reference evidence="7" key="1">
    <citation type="submission" date="2013-01" db="EMBL/GenBank/DDBJ databases">
        <title>Draft Genome Sequence of a Mulberry Tree, Morus notabilis C.K. Schneid.</title>
        <authorList>
            <person name="He N."/>
            <person name="Zhao S."/>
        </authorList>
    </citation>
    <scope>NUCLEOTIDE SEQUENCE</scope>
</reference>
<dbReference type="Proteomes" id="UP000030645">
    <property type="component" value="Unassembled WGS sequence"/>
</dbReference>